<keyword evidence="2" id="KW-1185">Reference proteome</keyword>
<sequence>MAPNWRRRHLRPGRRRGSHIGDALTTILIPTVVELVKGHKSPVTGAQAPVVVAGQDVRTASFDDYVLTIISTGRPLRVRKNFYIQNLEENGQNEIKELTSKGVIPVEHDLKKKDGDDETMDSARPFLMAKEEAVTNEKKLAKVMVDEMISGAVK</sequence>
<dbReference type="Proteomes" id="UP000799536">
    <property type="component" value="Unassembled WGS sequence"/>
</dbReference>
<organism evidence="1 2">
    <name type="scientific">Delitschia confertaspora ATCC 74209</name>
    <dbReference type="NCBI Taxonomy" id="1513339"/>
    <lineage>
        <taxon>Eukaryota</taxon>
        <taxon>Fungi</taxon>
        <taxon>Dikarya</taxon>
        <taxon>Ascomycota</taxon>
        <taxon>Pezizomycotina</taxon>
        <taxon>Dothideomycetes</taxon>
        <taxon>Pleosporomycetidae</taxon>
        <taxon>Pleosporales</taxon>
        <taxon>Delitschiaceae</taxon>
        <taxon>Delitschia</taxon>
    </lineage>
</organism>
<comment type="caution">
    <text evidence="1">The sequence shown here is derived from an EMBL/GenBank/DDBJ whole genome shotgun (WGS) entry which is preliminary data.</text>
</comment>
<dbReference type="OrthoDB" id="10265891at2759"/>
<accession>A0A9P4JNU8</accession>
<dbReference type="EMBL" id="ML993921">
    <property type="protein sequence ID" value="KAF2202861.1"/>
    <property type="molecule type" value="Genomic_DNA"/>
</dbReference>
<gene>
    <name evidence="1" type="ORF">GQ43DRAFT_430365</name>
</gene>
<evidence type="ECO:0000313" key="1">
    <source>
        <dbReference type="EMBL" id="KAF2202861.1"/>
    </source>
</evidence>
<reference evidence="1" key="1">
    <citation type="journal article" date="2020" name="Stud. Mycol.">
        <title>101 Dothideomycetes genomes: a test case for predicting lifestyles and emergence of pathogens.</title>
        <authorList>
            <person name="Haridas S."/>
            <person name="Albert R."/>
            <person name="Binder M."/>
            <person name="Bloem J."/>
            <person name="Labutti K."/>
            <person name="Salamov A."/>
            <person name="Andreopoulos B."/>
            <person name="Baker S."/>
            <person name="Barry K."/>
            <person name="Bills G."/>
            <person name="Bluhm B."/>
            <person name="Cannon C."/>
            <person name="Castanera R."/>
            <person name="Culley D."/>
            <person name="Daum C."/>
            <person name="Ezra D."/>
            <person name="Gonzalez J."/>
            <person name="Henrissat B."/>
            <person name="Kuo A."/>
            <person name="Liang C."/>
            <person name="Lipzen A."/>
            <person name="Lutzoni F."/>
            <person name="Magnuson J."/>
            <person name="Mondo S."/>
            <person name="Nolan M."/>
            <person name="Ohm R."/>
            <person name="Pangilinan J."/>
            <person name="Park H.-J."/>
            <person name="Ramirez L."/>
            <person name="Alfaro M."/>
            <person name="Sun H."/>
            <person name="Tritt A."/>
            <person name="Yoshinaga Y."/>
            <person name="Zwiers L.-H."/>
            <person name="Turgeon B."/>
            <person name="Goodwin S."/>
            <person name="Spatafora J."/>
            <person name="Crous P."/>
            <person name="Grigoriev I."/>
        </authorList>
    </citation>
    <scope>NUCLEOTIDE SEQUENCE</scope>
    <source>
        <strain evidence="1">ATCC 74209</strain>
    </source>
</reference>
<protein>
    <submittedName>
        <fullName evidence="1">Uncharacterized protein</fullName>
    </submittedName>
</protein>
<dbReference type="AlphaFoldDB" id="A0A9P4JNU8"/>
<proteinExistence type="predicted"/>
<evidence type="ECO:0000313" key="2">
    <source>
        <dbReference type="Proteomes" id="UP000799536"/>
    </source>
</evidence>
<name>A0A9P4JNU8_9PLEO</name>